<reference evidence="2 3" key="1">
    <citation type="journal article" date="2014" name="Genome Announc.">
        <title>Complete genome sequences of nine mycobacteriophages.</title>
        <authorList>
            <person name="Franceschelli J.J."/>
            <person name="Suarez C.A."/>
            <person name="Teran L."/>
            <person name="Raya R.R."/>
            <person name="Morbidoni H.R."/>
        </authorList>
    </citation>
    <scope>NUCLEOTIDE SEQUENCE [LARGE SCALE GENOMIC DNA]</scope>
</reference>
<dbReference type="KEGG" id="vg:18505876"/>
<dbReference type="GeneID" id="18505876"/>
<sequence>MPAGIIATVDGDYATIDFVDQSLRGPALAELAELGAPIETITRDGPRRKYRVLVNFAEQVNLLDLDEEGEVTNPGRVHSAGHDTGAAAALVAADPNVNPGADNADWHTPVDQYTSANKYVGQVANDVVLDRAQVYTGDASSYGGSGRAPLHTEVIAAVRGGTIQAVQQVASFGHPGAEANLSLGTQDSALATDPGATPDVGGSFVAEDYTSVQATRDEPLAGPEDVTVIGPDGEPENTENVSQGGAEPVTEGTQAAPVTEADGAARPDGLPEGEPNADWLRPQLESYATWKGIENPAGYPNKAELLTAIENA</sequence>
<accession>W8EB38</accession>
<keyword evidence="3" id="KW-1185">Reference proteome</keyword>
<dbReference type="EMBL" id="KJ433976">
    <property type="protein sequence ID" value="AHJ88512.1"/>
    <property type="molecule type" value="Genomic_DNA"/>
</dbReference>
<proteinExistence type="predicted"/>
<protein>
    <submittedName>
        <fullName evidence="2">Uncharacterized protein</fullName>
    </submittedName>
</protein>
<evidence type="ECO:0000313" key="3">
    <source>
        <dbReference type="Proteomes" id="UP000203096"/>
    </source>
</evidence>
<name>W8EB38_9CAUD</name>
<gene>
    <name evidence="2" type="ORF">Jolie1_012</name>
</gene>
<evidence type="ECO:0000313" key="2">
    <source>
        <dbReference type="EMBL" id="AHJ88512.1"/>
    </source>
</evidence>
<feature type="region of interest" description="Disordered" evidence="1">
    <location>
        <begin position="213"/>
        <end position="281"/>
    </location>
</feature>
<dbReference type="RefSeq" id="YP_009009212.1">
    <property type="nucleotide sequence ID" value="NC_023600.1"/>
</dbReference>
<dbReference type="Proteomes" id="UP000203096">
    <property type="component" value="Segment"/>
</dbReference>
<organism evidence="2 3">
    <name type="scientific">Mycobacterium phage Julie1</name>
    <dbReference type="NCBI Taxonomy" id="1463812"/>
    <lineage>
        <taxon>Viruses</taxon>
        <taxon>Duplodnaviria</taxon>
        <taxon>Heunggongvirae</taxon>
        <taxon>Uroviricota</taxon>
        <taxon>Caudoviricetes</taxon>
        <taxon>Bclasvirinae</taxon>
        <taxon>Julieunavirus</taxon>
        <taxon>Julieunavirus julie1</taxon>
    </lineage>
</organism>
<evidence type="ECO:0000256" key="1">
    <source>
        <dbReference type="SAM" id="MobiDB-lite"/>
    </source>
</evidence>